<evidence type="ECO:0000313" key="1">
    <source>
        <dbReference type="EMBL" id="MFL9883219.1"/>
    </source>
</evidence>
<protein>
    <submittedName>
        <fullName evidence="1">DUF2441 domain-containing protein</fullName>
    </submittedName>
</protein>
<reference evidence="1 2" key="1">
    <citation type="journal article" date="2024" name="Chem. Sci.">
        <title>Discovery of megapolipeptins by genome mining of a Burkholderiales bacteria collection.</title>
        <authorList>
            <person name="Paulo B.S."/>
            <person name="Recchia M.J.J."/>
            <person name="Lee S."/>
            <person name="Fergusson C.H."/>
            <person name="Romanowski S.B."/>
            <person name="Hernandez A."/>
            <person name="Krull N."/>
            <person name="Liu D.Y."/>
            <person name="Cavanagh H."/>
            <person name="Bos A."/>
            <person name="Gray C.A."/>
            <person name="Murphy B.T."/>
            <person name="Linington R.G."/>
            <person name="Eustaquio A.S."/>
        </authorList>
    </citation>
    <scope>NUCLEOTIDE SEQUENCE [LARGE SCALE GENOMIC DNA]</scope>
    <source>
        <strain evidence="1 2">RL16-012-BIC-B</strain>
    </source>
</reference>
<dbReference type="Pfam" id="PF10386">
    <property type="entry name" value="DUF2441"/>
    <property type="match status" value="1"/>
</dbReference>
<dbReference type="Proteomes" id="UP001629249">
    <property type="component" value="Unassembled WGS sequence"/>
</dbReference>
<keyword evidence="2" id="KW-1185">Reference proteome</keyword>
<dbReference type="InterPro" id="IPR018840">
    <property type="entry name" value="DUF2441"/>
</dbReference>
<dbReference type="RefSeq" id="WP_408326242.1">
    <property type="nucleotide sequence ID" value="NZ_JAQQFH010000002.1"/>
</dbReference>
<sequence length="172" mass="19798">MSNTYFHIQAVAPHTTAFRPFSVGGIYTIGGQLNPYLSRLKISATRGHPSLPPGETQRSYIFMLRESVFENVRLTCFPHLPSRYTALWMCEDLETARQWHVRLPHQGDRQILEIRLLEGATHTAYEDHITALPENIDELERRADLYWRGVKGRQLSEVLCTGRIEILRAIPV</sequence>
<evidence type="ECO:0000313" key="2">
    <source>
        <dbReference type="Proteomes" id="UP001629249"/>
    </source>
</evidence>
<organism evidence="1 2">
    <name type="scientific">Paraburkholderia agricolaris</name>
    <dbReference type="NCBI Taxonomy" id="2152888"/>
    <lineage>
        <taxon>Bacteria</taxon>
        <taxon>Pseudomonadati</taxon>
        <taxon>Pseudomonadota</taxon>
        <taxon>Betaproteobacteria</taxon>
        <taxon>Burkholderiales</taxon>
        <taxon>Burkholderiaceae</taxon>
        <taxon>Paraburkholderia</taxon>
    </lineage>
</organism>
<dbReference type="SUPFAM" id="SSF56399">
    <property type="entry name" value="ADP-ribosylation"/>
    <property type="match status" value="1"/>
</dbReference>
<dbReference type="EMBL" id="JAQQFN010000005">
    <property type="protein sequence ID" value="MFL9883219.1"/>
    <property type="molecule type" value="Genomic_DNA"/>
</dbReference>
<gene>
    <name evidence="1" type="ORF">PQR66_09295</name>
</gene>
<name>A0ABW8ZJ29_9BURK</name>
<accession>A0ABW8ZJ29</accession>
<proteinExistence type="predicted"/>
<comment type="caution">
    <text evidence="1">The sequence shown here is derived from an EMBL/GenBank/DDBJ whole genome shotgun (WGS) entry which is preliminary data.</text>
</comment>